<reference evidence="7 8" key="1">
    <citation type="submission" date="2024-09" db="EMBL/GenBank/DDBJ databases">
        <title>Chromosome-scale assembly of Riccia fluitans.</title>
        <authorList>
            <person name="Paukszto L."/>
            <person name="Sawicki J."/>
            <person name="Karawczyk K."/>
            <person name="Piernik-Szablinska J."/>
            <person name="Szczecinska M."/>
            <person name="Mazdziarz M."/>
        </authorList>
    </citation>
    <scope>NUCLEOTIDE SEQUENCE [LARGE SCALE GENOMIC DNA]</scope>
    <source>
        <strain evidence="7">Rf_01</strain>
        <tissue evidence="7">Aerial parts of the thallus</tissue>
    </source>
</reference>
<evidence type="ECO:0000259" key="6">
    <source>
        <dbReference type="PROSITE" id="PS50118"/>
    </source>
</evidence>
<comment type="caution">
    <text evidence="7">The sequence shown here is derived from an EMBL/GenBank/DDBJ whole genome shotgun (WGS) entry which is preliminary data.</text>
</comment>
<evidence type="ECO:0000256" key="2">
    <source>
        <dbReference type="ARBA" id="ARBA00023125"/>
    </source>
</evidence>
<keyword evidence="3 4" id="KW-0539">Nucleus</keyword>
<evidence type="ECO:0000256" key="3">
    <source>
        <dbReference type="ARBA" id="ARBA00023242"/>
    </source>
</evidence>
<feature type="compositionally biased region" description="Basic and acidic residues" evidence="5">
    <location>
        <begin position="183"/>
        <end position="192"/>
    </location>
</feature>
<feature type="compositionally biased region" description="Acidic residues" evidence="5">
    <location>
        <begin position="218"/>
        <end position="228"/>
    </location>
</feature>
<sequence>MPTPRTPPQGKPSFPVASHFPLGAEQTTLSLLRLPSFPHLVLRRVCILLSSTICSVWRRCGIADSLPRSTYLAVLSLHDEGFGEGEKGGKYESSKGKSQQESCLTFVYLFFRDIKKRKAVVKEAKPKKTRKAKKASKAAKDPNQPKRPPTAFFIFLDEFRKSFKEDHPEAKGVAVVGKAGGEKWKDMSDNEKAPYIAKAQQKKQEYDKSMSAYKQKQDDEEDDEGTPEESDKSKQSEINDEEEEGSEEEDEDLED</sequence>
<feature type="DNA-binding region" description="HMG box" evidence="4">
    <location>
        <begin position="145"/>
        <end position="214"/>
    </location>
</feature>
<protein>
    <recommendedName>
        <fullName evidence="6">HMG box domain-containing protein</fullName>
    </recommendedName>
</protein>
<dbReference type="GO" id="GO:0003677">
    <property type="term" value="F:DNA binding"/>
    <property type="evidence" value="ECO:0007669"/>
    <property type="project" value="UniProtKB-UniRule"/>
</dbReference>
<evidence type="ECO:0000256" key="1">
    <source>
        <dbReference type="ARBA" id="ARBA00004123"/>
    </source>
</evidence>
<keyword evidence="8" id="KW-1185">Reference proteome</keyword>
<dbReference type="Proteomes" id="UP001605036">
    <property type="component" value="Unassembled WGS sequence"/>
</dbReference>
<dbReference type="PROSITE" id="PS50118">
    <property type="entry name" value="HMG_BOX_2"/>
    <property type="match status" value="1"/>
</dbReference>
<feature type="domain" description="HMG box" evidence="6">
    <location>
        <begin position="145"/>
        <end position="214"/>
    </location>
</feature>
<dbReference type="PANTHER" id="PTHR46261:SF18">
    <property type="entry name" value="DNA-BINDING PROTEIN MNB1B"/>
    <property type="match status" value="1"/>
</dbReference>
<feature type="region of interest" description="Disordered" evidence="5">
    <location>
        <begin position="122"/>
        <end position="149"/>
    </location>
</feature>
<feature type="compositionally biased region" description="Basic residues" evidence="5">
    <location>
        <begin position="127"/>
        <end position="137"/>
    </location>
</feature>
<gene>
    <name evidence="7" type="ORF">R1flu_028043</name>
</gene>
<dbReference type="Pfam" id="PF00505">
    <property type="entry name" value="HMG_box"/>
    <property type="match status" value="1"/>
</dbReference>
<dbReference type="InterPro" id="IPR031061">
    <property type="entry name" value="HMGB_plant"/>
</dbReference>
<feature type="region of interest" description="Disordered" evidence="5">
    <location>
        <begin position="183"/>
        <end position="255"/>
    </location>
</feature>
<dbReference type="SMART" id="SM00398">
    <property type="entry name" value="HMG"/>
    <property type="match status" value="1"/>
</dbReference>
<feature type="compositionally biased region" description="Acidic residues" evidence="5">
    <location>
        <begin position="238"/>
        <end position="255"/>
    </location>
</feature>
<evidence type="ECO:0000313" key="8">
    <source>
        <dbReference type="Proteomes" id="UP001605036"/>
    </source>
</evidence>
<dbReference type="AlphaFoldDB" id="A0ABD1XKJ2"/>
<keyword evidence="2 4" id="KW-0238">DNA-binding</keyword>
<name>A0ABD1XKJ2_9MARC</name>
<comment type="subcellular location">
    <subcellularLocation>
        <location evidence="1">Nucleus</location>
    </subcellularLocation>
</comment>
<organism evidence="7 8">
    <name type="scientific">Riccia fluitans</name>
    <dbReference type="NCBI Taxonomy" id="41844"/>
    <lineage>
        <taxon>Eukaryota</taxon>
        <taxon>Viridiplantae</taxon>
        <taxon>Streptophyta</taxon>
        <taxon>Embryophyta</taxon>
        <taxon>Marchantiophyta</taxon>
        <taxon>Marchantiopsida</taxon>
        <taxon>Marchantiidae</taxon>
        <taxon>Marchantiales</taxon>
        <taxon>Ricciaceae</taxon>
        <taxon>Riccia</taxon>
    </lineage>
</organism>
<evidence type="ECO:0000313" key="7">
    <source>
        <dbReference type="EMBL" id="KAL2609470.1"/>
    </source>
</evidence>
<dbReference type="Gene3D" id="1.10.30.10">
    <property type="entry name" value="High mobility group box domain"/>
    <property type="match status" value="1"/>
</dbReference>
<dbReference type="InterPro" id="IPR036910">
    <property type="entry name" value="HMG_box_dom_sf"/>
</dbReference>
<evidence type="ECO:0000256" key="5">
    <source>
        <dbReference type="SAM" id="MobiDB-lite"/>
    </source>
</evidence>
<proteinExistence type="predicted"/>
<dbReference type="GO" id="GO:0005634">
    <property type="term" value="C:nucleus"/>
    <property type="evidence" value="ECO:0007669"/>
    <property type="project" value="UniProtKB-SubCell"/>
</dbReference>
<accession>A0ABD1XKJ2</accession>
<dbReference type="EMBL" id="JBHFFA010000008">
    <property type="protein sequence ID" value="KAL2609470.1"/>
    <property type="molecule type" value="Genomic_DNA"/>
</dbReference>
<dbReference type="PANTHER" id="PTHR46261">
    <property type="entry name" value="HIGH MOBILITY GROUP B PROTEIN 4-RELATED"/>
    <property type="match status" value="1"/>
</dbReference>
<dbReference type="InterPro" id="IPR009071">
    <property type="entry name" value="HMG_box_dom"/>
</dbReference>
<evidence type="ECO:0000256" key="4">
    <source>
        <dbReference type="PROSITE-ProRule" id="PRU00267"/>
    </source>
</evidence>
<dbReference type="SUPFAM" id="SSF47095">
    <property type="entry name" value="HMG-box"/>
    <property type="match status" value="1"/>
</dbReference>
<dbReference type="CDD" id="cd22005">
    <property type="entry name" value="HMG-box_AtHMGB1-like"/>
    <property type="match status" value="1"/>
</dbReference>